<evidence type="ECO:0000313" key="11">
    <source>
        <dbReference type="EMBL" id="PKG25626.1"/>
    </source>
</evidence>
<proteinExistence type="predicted"/>
<reference evidence="11 12" key="1">
    <citation type="journal article" date="2003" name="Int. J. Syst. Evol. Microbiol.">
        <title>Bacillus nealsonii sp. nov., isolated from a spacecraft-assembly facility, whose spores are gamma-radiation resistant.</title>
        <authorList>
            <person name="Venkateswaran K."/>
            <person name="Kempf M."/>
            <person name="Chen F."/>
            <person name="Satomi M."/>
            <person name="Nicholson W."/>
            <person name="Kern R."/>
        </authorList>
    </citation>
    <scope>NUCLEOTIDE SEQUENCE [LARGE SCALE GENOMIC DNA]</scope>
    <source>
        <strain evidence="11 12">FO-92</strain>
    </source>
</reference>
<dbReference type="GO" id="GO:0003700">
    <property type="term" value="F:DNA-binding transcription factor activity"/>
    <property type="evidence" value="ECO:0007669"/>
    <property type="project" value="InterPro"/>
</dbReference>
<comment type="caution">
    <text evidence="11">The sequence shown here is derived from an EMBL/GenBank/DDBJ whole genome shotgun (WGS) entry which is preliminary data.</text>
</comment>
<dbReference type="GO" id="GO:0043565">
    <property type="term" value="F:sequence-specific DNA binding"/>
    <property type="evidence" value="ECO:0007669"/>
    <property type="project" value="InterPro"/>
</dbReference>
<dbReference type="CDD" id="cd17536">
    <property type="entry name" value="REC_YesN-like"/>
    <property type="match status" value="1"/>
</dbReference>
<organism evidence="11 12">
    <name type="scientific">Niallia nealsonii</name>
    <dbReference type="NCBI Taxonomy" id="115979"/>
    <lineage>
        <taxon>Bacteria</taxon>
        <taxon>Bacillati</taxon>
        <taxon>Bacillota</taxon>
        <taxon>Bacilli</taxon>
        <taxon>Bacillales</taxon>
        <taxon>Bacillaceae</taxon>
        <taxon>Niallia</taxon>
    </lineage>
</organism>
<evidence type="ECO:0008006" key="13">
    <source>
        <dbReference type="Google" id="ProtNLM"/>
    </source>
</evidence>
<dbReference type="SUPFAM" id="SSF52172">
    <property type="entry name" value="CheY-like"/>
    <property type="match status" value="1"/>
</dbReference>
<dbReference type="PROSITE" id="PS50110">
    <property type="entry name" value="RESPONSE_REGULATORY"/>
    <property type="match status" value="1"/>
</dbReference>
<dbReference type="Gene3D" id="3.40.50.2300">
    <property type="match status" value="1"/>
</dbReference>
<dbReference type="Proteomes" id="UP000233375">
    <property type="component" value="Unassembled WGS sequence"/>
</dbReference>
<evidence type="ECO:0000256" key="7">
    <source>
        <dbReference type="ARBA" id="ARBA00023163"/>
    </source>
</evidence>
<dbReference type="SMART" id="SM00448">
    <property type="entry name" value="REC"/>
    <property type="match status" value="1"/>
</dbReference>
<dbReference type="PROSITE" id="PS00041">
    <property type="entry name" value="HTH_ARAC_FAMILY_1"/>
    <property type="match status" value="1"/>
</dbReference>
<keyword evidence="3 8" id="KW-0597">Phosphoprotein</keyword>
<evidence type="ECO:0000256" key="1">
    <source>
        <dbReference type="ARBA" id="ARBA00004496"/>
    </source>
</evidence>
<dbReference type="InterPro" id="IPR011006">
    <property type="entry name" value="CheY-like_superfamily"/>
</dbReference>
<name>A0A2N0Z7Y7_9BACI</name>
<keyword evidence="12" id="KW-1185">Reference proteome</keyword>
<dbReference type="Pfam" id="PF00072">
    <property type="entry name" value="Response_reg"/>
    <property type="match status" value="1"/>
</dbReference>
<protein>
    <recommendedName>
        <fullName evidence="13">Response regulator</fullName>
    </recommendedName>
</protein>
<dbReference type="InterPro" id="IPR018060">
    <property type="entry name" value="HTH_AraC"/>
</dbReference>
<dbReference type="InterPro" id="IPR009057">
    <property type="entry name" value="Homeodomain-like_sf"/>
</dbReference>
<dbReference type="PANTHER" id="PTHR42713">
    <property type="entry name" value="HISTIDINE KINASE-RELATED"/>
    <property type="match status" value="1"/>
</dbReference>
<keyword evidence="7" id="KW-0804">Transcription</keyword>
<dbReference type="EMBL" id="PISE01000003">
    <property type="protein sequence ID" value="PKG25626.1"/>
    <property type="molecule type" value="Genomic_DNA"/>
</dbReference>
<gene>
    <name evidence="11" type="ORF">CWS01_01925</name>
</gene>
<evidence type="ECO:0000259" key="10">
    <source>
        <dbReference type="PROSITE" id="PS50110"/>
    </source>
</evidence>
<sequence length="547" mass="63864">MDRGDYMDNIKVVIVDDETRIRQGIERIVSSCGEEWEVVETYNNGKNFLEYYQAAPFYFDLLITDVKMPLMDGLTLIKELKKSTNFEAIVISGFDDFTFLQTAIREGASDYLLKPIDRDEFMEQLDKVKRKIIEGKQQNIAYEGLKQNSEQKSYAQQVELFSQFIWQTPINIPKEKWTNIGFNDASYMLIHAKVNNFSSDGTMDEAEEICERFLAEKAHTEQLNYWKCKGGDHSFWILLGEKKRSIESILETTSVSLLHTMKLELSRRTNQTIFILISEAVGLSLLEKMKEKISAYLSIRLLYSGDHILSTMQIEQMNKNQKEFKATNEINSIIKQIALALERIEKQKVNELLQDYFYVLKKSASIEELEQNVQNLCIQVIYSTIQGTSIQMNIPFIQEGLTFTKTSESLEKLQLMIGSWINRVIEQLEIIFQEQQGDPVVRGKKWINDHLHENIKIEKIAKEVYLNPTYFCEIFKSQTGETVLDYITRKRLQKAKQLLIATNLKVYEIAEKVGYSDTKYFSKLFKKHYSYLPSKFKEKNRIEEKNI</sequence>
<dbReference type="GO" id="GO:0000160">
    <property type="term" value="P:phosphorelay signal transduction system"/>
    <property type="evidence" value="ECO:0007669"/>
    <property type="project" value="UniProtKB-KW"/>
</dbReference>
<evidence type="ECO:0000256" key="6">
    <source>
        <dbReference type="ARBA" id="ARBA00023125"/>
    </source>
</evidence>
<evidence type="ECO:0000313" key="12">
    <source>
        <dbReference type="Proteomes" id="UP000233375"/>
    </source>
</evidence>
<dbReference type="AlphaFoldDB" id="A0A2N0Z7Y7"/>
<evidence type="ECO:0000256" key="2">
    <source>
        <dbReference type="ARBA" id="ARBA00022490"/>
    </source>
</evidence>
<dbReference type="InterPro" id="IPR001789">
    <property type="entry name" value="Sig_transdc_resp-reg_receiver"/>
</dbReference>
<keyword evidence="5" id="KW-0805">Transcription regulation</keyword>
<dbReference type="InterPro" id="IPR051552">
    <property type="entry name" value="HptR"/>
</dbReference>
<accession>A0A2N0Z7Y7</accession>
<dbReference type="GO" id="GO:0005737">
    <property type="term" value="C:cytoplasm"/>
    <property type="evidence" value="ECO:0007669"/>
    <property type="project" value="UniProtKB-SubCell"/>
</dbReference>
<evidence type="ECO:0000256" key="8">
    <source>
        <dbReference type="PROSITE-ProRule" id="PRU00169"/>
    </source>
</evidence>
<evidence type="ECO:0000256" key="5">
    <source>
        <dbReference type="ARBA" id="ARBA00023015"/>
    </source>
</evidence>
<evidence type="ECO:0000256" key="3">
    <source>
        <dbReference type="ARBA" id="ARBA00022553"/>
    </source>
</evidence>
<dbReference type="InterPro" id="IPR020449">
    <property type="entry name" value="Tscrpt_reg_AraC-type_HTH"/>
</dbReference>
<feature type="modified residue" description="4-aspartylphosphate" evidence="8">
    <location>
        <position position="65"/>
    </location>
</feature>
<dbReference type="Gene3D" id="1.10.10.60">
    <property type="entry name" value="Homeodomain-like"/>
    <property type="match status" value="2"/>
</dbReference>
<feature type="domain" description="HTH araC/xylS-type" evidence="9">
    <location>
        <begin position="441"/>
        <end position="539"/>
    </location>
</feature>
<dbReference type="Pfam" id="PF12833">
    <property type="entry name" value="HTH_18"/>
    <property type="match status" value="1"/>
</dbReference>
<keyword evidence="6" id="KW-0238">DNA-binding</keyword>
<dbReference type="PROSITE" id="PS01124">
    <property type="entry name" value="HTH_ARAC_FAMILY_2"/>
    <property type="match status" value="1"/>
</dbReference>
<dbReference type="PANTHER" id="PTHR42713:SF3">
    <property type="entry name" value="TRANSCRIPTIONAL REGULATORY PROTEIN HPTR"/>
    <property type="match status" value="1"/>
</dbReference>
<keyword evidence="4" id="KW-0902">Two-component regulatory system</keyword>
<dbReference type="PRINTS" id="PR00032">
    <property type="entry name" value="HTHARAC"/>
</dbReference>
<keyword evidence="2" id="KW-0963">Cytoplasm</keyword>
<evidence type="ECO:0000259" key="9">
    <source>
        <dbReference type="PROSITE" id="PS01124"/>
    </source>
</evidence>
<dbReference type="InterPro" id="IPR018062">
    <property type="entry name" value="HTH_AraC-typ_CS"/>
</dbReference>
<dbReference type="OrthoDB" id="342399at2"/>
<dbReference type="SUPFAM" id="SSF46689">
    <property type="entry name" value="Homeodomain-like"/>
    <property type="match status" value="2"/>
</dbReference>
<comment type="subcellular location">
    <subcellularLocation>
        <location evidence="1">Cytoplasm</location>
    </subcellularLocation>
</comment>
<feature type="domain" description="Response regulatory" evidence="10">
    <location>
        <begin position="11"/>
        <end position="129"/>
    </location>
</feature>
<evidence type="ECO:0000256" key="4">
    <source>
        <dbReference type="ARBA" id="ARBA00023012"/>
    </source>
</evidence>
<dbReference type="SMART" id="SM00342">
    <property type="entry name" value="HTH_ARAC"/>
    <property type="match status" value="1"/>
</dbReference>